<keyword evidence="4" id="KW-0804">Transcription</keyword>
<dbReference type="Proteomes" id="UP001596972">
    <property type="component" value="Unassembled WGS sequence"/>
</dbReference>
<dbReference type="InterPro" id="IPR036390">
    <property type="entry name" value="WH_DNA-bd_sf"/>
</dbReference>
<keyword evidence="3" id="KW-0238">DNA-binding</keyword>
<dbReference type="InterPro" id="IPR005119">
    <property type="entry name" value="LysR_subst-bd"/>
</dbReference>
<dbReference type="RefSeq" id="WP_378298369.1">
    <property type="nucleotide sequence ID" value="NZ_JBHTJA010000017.1"/>
</dbReference>
<evidence type="ECO:0000313" key="6">
    <source>
        <dbReference type="EMBL" id="MFD0901131.1"/>
    </source>
</evidence>
<name>A0ABW3EMX9_9ACTN</name>
<dbReference type="CDD" id="cd08414">
    <property type="entry name" value="PBP2_LTTR_aromatics_like"/>
    <property type="match status" value="1"/>
</dbReference>
<sequence>MEIRELECFLVLSEELHFGRAGERLYVSQSRVSQLLRSLETRLGARLVERTSRRVRLTAFGEAFAASLRPAYGALAGVVEEARAAARGRTRVGFQGAVYEQVTRAIAELRRDRPEHRVEIAEIPLGDPFGALRRGEVDAAVVLLPVREPDLTVGAVFSRRPLVLAVPAGHPFARRARLAAEDLARTALIPVEGPAPGYWRRFHCPAATPDGRAIPHEDGVRTLQEGLTLVGAGRGAMLLCDATAHHNRRGDVAFVPVGGLPESALGLVWAGNGTAALRALAAAVQGPGGGT</sequence>
<evidence type="ECO:0000256" key="4">
    <source>
        <dbReference type="ARBA" id="ARBA00023163"/>
    </source>
</evidence>
<reference evidence="7" key="1">
    <citation type="journal article" date="2019" name="Int. J. Syst. Evol. Microbiol.">
        <title>The Global Catalogue of Microorganisms (GCM) 10K type strain sequencing project: providing services to taxonomists for standard genome sequencing and annotation.</title>
        <authorList>
            <consortium name="The Broad Institute Genomics Platform"/>
            <consortium name="The Broad Institute Genome Sequencing Center for Infectious Disease"/>
            <person name="Wu L."/>
            <person name="Ma J."/>
        </authorList>
    </citation>
    <scope>NUCLEOTIDE SEQUENCE [LARGE SCALE GENOMIC DNA]</scope>
    <source>
        <strain evidence="7">JCM 31202</strain>
    </source>
</reference>
<comment type="caution">
    <text evidence="6">The sequence shown here is derived from an EMBL/GenBank/DDBJ whole genome shotgun (WGS) entry which is preliminary data.</text>
</comment>
<dbReference type="PRINTS" id="PR00039">
    <property type="entry name" value="HTHLYSR"/>
</dbReference>
<proteinExistence type="inferred from homology"/>
<comment type="similarity">
    <text evidence="1">Belongs to the LysR transcriptional regulatory family.</text>
</comment>
<organism evidence="6 7">
    <name type="scientific">Actinomadura sediminis</name>
    <dbReference type="NCBI Taxonomy" id="1038904"/>
    <lineage>
        <taxon>Bacteria</taxon>
        <taxon>Bacillati</taxon>
        <taxon>Actinomycetota</taxon>
        <taxon>Actinomycetes</taxon>
        <taxon>Streptosporangiales</taxon>
        <taxon>Thermomonosporaceae</taxon>
        <taxon>Actinomadura</taxon>
    </lineage>
</organism>
<dbReference type="PROSITE" id="PS50931">
    <property type="entry name" value="HTH_LYSR"/>
    <property type="match status" value="1"/>
</dbReference>
<keyword evidence="2" id="KW-0805">Transcription regulation</keyword>
<protein>
    <submittedName>
        <fullName evidence="6">LysR substrate-binding domain-containing protein</fullName>
    </submittedName>
</protein>
<evidence type="ECO:0000256" key="3">
    <source>
        <dbReference type="ARBA" id="ARBA00023125"/>
    </source>
</evidence>
<evidence type="ECO:0000313" key="7">
    <source>
        <dbReference type="Proteomes" id="UP001596972"/>
    </source>
</evidence>
<accession>A0ABW3EMX9</accession>
<evidence type="ECO:0000259" key="5">
    <source>
        <dbReference type="PROSITE" id="PS50931"/>
    </source>
</evidence>
<dbReference type="PANTHER" id="PTHR30346:SF0">
    <property type="entry name" value="HCA OPERON TRANSCRIPTIONAL ACTIVATOR HCAR"/>
    <property type="match status" value="1"/>
</dbReference>
<evidence type="ECO:0000256" key="2">
    <source>
        <dbReference type="ARBA" id="ARBA00023015"/>
    </source>
</evidence>
<evidence type="ECO:0000256" key="1">
    <source>
        <dbReference type="ARBA" id="ARBA00009437"/>
    </source>
</evidence>
<dbReference type="InterPro" id="IPR000847">
    <property type="entry name" value="LysR_HTH_N"/>
</dbReference>
<dbReference type="EMBL" id="JBHTJA010000017">
    <property type="protein sequence ID" value="MFD0901131.1"/>
    <property type="molecule type" value="Genomic_DNA"/>
</dbReference>
<dbReference type="Pfam" id="PF03466">
    <property type="entry name" value="LysR_substrate"/>
    <property type="match status" value="1"/>
</dbReference>
<dbReference type="InterPro" id="IPR036388">
    <property type="entry name" value="WH-like_DNA-bd_sf"/>
</dbReference>
<dbReference type="SUPFAM" id="SSF53850">
    <property type="entry name" value="Periplasmic binding protein-like II"/>
    <property type="match status" value="1"/>
</dbReference>
<gene>
    <name evidence="6" type="ORF">ACFQ11_12065</name>
</gene>
<dbReference type="PANTHER" id="PTHR30346">
    <property type="entry name" value="TRANSCRIPTIONAL DUAL REGULATOR HCAR-RELATED"/>
    <property type="match status" value="1"/>
</dbReference>
<dbReference type="Gene3D" id="3.40.190.10">
    <property type="entry name" value="Periplasmic binding protein-like II"/>
    <property type="match status" value="2"/>
</dbReference>
<dbReference type="SUPFAM" id="SSF46785">
    <property type="entry name" value="Winged helix' DNA-binding domain"/>
    <property type="match status" value="1"/>
</dbReference>
<keyword evidence="7" id="KW-1185">Reference proteome</keyword>
<dbReference type="Pfam" id="PF00126">
    <property type="entry name" value="HTH_1"/>
    <property type="match status" value="1"/>
</dbReference>
<feature type="domain" description="HTH lysR-type" evidence="5">
    <location>
        <begin position="1"/>
        <end position="58"/>
    </location>
</feature>
<dbReference type="Gene3D" id="1.10.10.10">
    <property type="entry name" value="Winged helix-like DNA-binding domain superfamily/Winged helix DNA-binding domain"/>
    <property type="match status" value="1"/>
</dbReference>